<organism evidence="2 3">
    <name type="scientific">Filomicrobium insigne</name>
    <dbReference type="NCBI Taxonomy" id="418854"/>
    <lineage>
        <taxon>Bacteria</taxon>
        <taxon>Pseudomonadati</taxon>
        <taxon>Pseudomonadota</taxon>
        <taxon>Alphaproteobacteria</taxon>
        <taxon>Hyphomicrobiales</taxon>
        <taxon>Hyphomicrobiaceae</taxon>
        <taxon>Filomicrobium</taxon>
    </lineage>
</organism>
<accession>A0A1H0Q8W8</accession>
<feature type="region of interest" description="Disordered" evidence="1">
    <location>
        <begin position="1"/>
        <end position="46"/>
    </location>
</feature>
<dbReference type="Proteomes" id="UP000198795">
    <property type="component" value="Unassembled WGS sequence"/>
</dbReference>
<feature type="compositionally biased region" description="Basic and acidic residues" evidence="1">
    <location>
        <begin position="20"/>
        <end position="32"/>
    </location>
</feature>
<reference evidence="2 3" key="1">
    <citation type="submission" date="2016-10" db="EMBL/GenBank/DDBJ databases">
        <authorList>
            <person name="Varghese N."/>
            <person name="Submissions S."/>
        </authorList>
    </citation>
    <scope>NUCLEOTIDE SEQUENCE [LARGE SCALE GENOMIC DNA]</scope>
    <source>
        <strain evidence="2 3">CGMCC 1.6497</strain>
    </source>
</reference>
<gene>
    <name evidence="2" type="ORF">SAMN04488061_2276</name>
</gene>
<evidence type="ECO:0000256" key="1">
    <source>
        <dbReference type="SAM" id="MobiDB-lite"/>
    </source>
</evidence>
<comment type="caution">
    <text evidence="2">The sequence shown here is derived from an EMBL/GenBank/DDBJ whole genome shotgun (WGS) entry which is preliminary data.</text>
</comment>
<evidence type="ECO:0000313" key="3">
    <source>
        <dbReference type="Proteomes" id="UP000198795"/>
    </source>
</evidence>
<evidence type="ECO:0000313" key="2">
    <source>
        <dbReference type="EMBL" id="SDP13128.1"/>
    </source>
</evidence>
<keyword evidence="3" id="KW-1185">Reference proteome</keyword>
<name>A0A1H0Q8W8_9HYPH</name>
<sequence>MYPNRCVLTPEVSQKRQIKRKDPGKYGREHPHSGALVDKQKQAGSF</sequence>
<protein>
    <submittedName>
        <fullName evidence="2">Uncharacterized protein</fullName>
    </submittedName>
</protein>
<dbReference type="EMBL" id="FNJC01000003">
    <property type="protein sequence ID" value="SDP13128.1"/>
    <property type="molecule type" value="Genomic_DNA"/>
</dbReference>
<proteinExistence type="predicted"/>